<dbReference type="Proteomes" id="UP001612915">
    <property type="component" value="Unassembled WGS sequence"/>
</dbReference>
<feature type="domain" description="ABC transporter" evidence="4">
    <location>
        <begin position="16"/>
        <end position="246"/>
    </location>
</feature>
<comment type="caution">
    <text evidence="5">The sequence shown here is derived from an EMBL/GenBank/DDBJ whole genome shotgun (WGS) entry which is preliminary data.</text>
</comment>
<dbReference type="Gene3D" id="3.40.50.300">
    <property type="entry name" value="P-loop containing nucleotide triphosphate hydrolases"/>
    <property type="match status" value="1"/>
</dbReference>
<keyword evidence="2" id="KW-0547">Nucleotide-binding</keyword>
<dbReference type="Pfam" id="PF00005">
    <property type="entry name" value="ABC_tran"/>
    <property type="match status" value="1"/>
</dbReference>
<dbReference type="PANTHER" id="PTHR42788:SF13">
    <property type="entry name" value="ALIPHATIC SULFONATES IMPORT ATP-BINDING PROTEIN SSUB"/>
    <property type="match status" value="1"/>
</dbReference>
<dbReference type="EMBL" id="JBITLV010000002">
    <property type="protein sequence ID" value="MFI7586839.1"/>
    <property type="molecule type" value="Genomic_DNA"/>
</dbReference>
<dbReference type="SMART" id="SM00382">
    <property type="entry name" value="AAA"/>
    <property type="match status" value="1"/>
</dbReference>
<dbReference type="RefSeq" id="WP_398277347.1">
    <property type="nucleotide sequence ID" value="NZ_JBITLV010000002.1"/>
</dbReference>
<accession>A0ABW8AKE9</accession>
<evidence type="ECO:0000313" key="5">
    <source>
        <dbReference type="EMBL" id="MFI7586839.1"/>
    </source>
</evidence>
<proteinExistence type="predicted"/>
<keyword evidence="1" id="KW-0813">Transport</keyword>
<protein>
    <submittedName>
        <fullName evidence="5">ABC transporter ATP-binding protein</fullName>
    </submittedName>
</protein>
<dbReference type="CDD" id="cd03293">
    <property type="entry name" value="ABC_NrtD_SsuB_transporters"/>
    <property type="match status" value="1"/>
</dbReference>
<dbReference type="InterPro" id="IPR003593">
    <property type="entry name" value="AAA+_ATPase"/>
</dbReference>
<evidence type="ECO:0000256" key="3">
    <source>
        <dbReference type="ARBA" id="ARBA00022840"/>
    </source>
</evidence>
<keyword evidence="3 5" id="KW-0067">ATP-binding</keyword>
<name>A0ABW8AKE9_9ACTN</name>
<evidence type="ECO:0000313" key="6">
    <source>
        <dbReference type="Proteomes" id="UP001612915"/>
    </source>
</evidence>
<dbReference type="InterPro" id="IPR027417">
    <property type="entry name" value="P-loop_NTPase"/>
</dbReference>
<evidence type="ECO:0000256" key="2">
    <source>
        <dbReference type="ARBA" id="ARBA00022741"/>
    </source>
</evidence>
<sequence length="267" mass="28902">MTAVAETPEVAQRGRILVEGVSRRYGGSGGVLALDDVSLDLAPGSFTALIGASGCGKSTLLRLIADLDAPTAGVITVDGQPSRALRRAGRIGVAFQDASLLPWRSVRRNIALTLQAAGRRVDWERIDELIALVGLTGFEKARPAQLSGGMRQRVAIARSLALDPDLLLLDEPFGALDELLRTSMNLELQRLWLQRRSTCVMVTHSIPEAVFLADRVVVMGARPGRVIDVVDVPFERPRPAELMRTEAFHRLVDQVSLTLADAIQAAR</sequence>
<dbReference type="PANTHER" id="PTHR42788">
    <property type="entry name" value="TAURINE IMPORT ATP-BINDING PROTEIN-RELATED"/>
    <property type="match status" value="1"/>
</dbReference>
<dbReference type="InterPro" id="IPR050166">
    <property type="entry name" value="ABC_transporter_ATP-bind"/>
</dbReference>
<keyword evidence="6" id="KW-1185">Reference proteome</keyword>
<organism evidence="5 6">
    <name type="scientific">Spongisporangium articulatum</name>
    <dbReference type="NCBI Taxonomy" id="3362603"/>
    <lineage>
        <taxon>Bacteria</taxon>
        <taxon>Bacillati</taxon>
        <taxon>Actinomycetota</taxon>
        <taxon>Actinomycetes</taxon>
        <taxon>Kineosporiales</taxon>
        <taxon>Kineosporiaceae</taxon>
        <taxon>Spongisporangium</taxon>
    </lineage>
</organism>
<dbReference type="PROSITE" id="PS00211">
    <property type="entry name" value="ABC_TRANSPORTER_1"/>
    <property type="match status" value="1"/>
</dbReference>
<dbReference type="GO" id="GO:0005524">
    <property type="term" value="F:ATP binding"/>
    <property type="evidence" value="ECO:0007669"/>
    <property type="project" value="UniProtKB-KW"/>
</dbReference>
<reference evidence="5 6" key="1">
    <citation type="submission" date="2024-10" db="EMBL/GenBank/DDBJ databases">
        <title>The Natural Products Discovery Center: Release of the First 8490 Sequenced Strains for Exploring Actinobacteria Biosynthetic Diversity.</title>
        <authorList>
            <person name="Kalkreuter E."/>
            <person name="Kautsar S.A."/>
            <person name="Yang D."/>
            <person name="Bader C.D."/>
            <person name="Teijaro C.N."/>
            <person name="Fluegel L."/>
            <person name="Davis C.M."/>
            <person name="Simpson J.R."/>
            <person name="Lauterbach L."/>
            <person name="Steele A.D."/>
            <person name="Gui C."/>
            <person name="Meng S."/>
            <person name="Li G."/>
            <person name="Viehrig K."/>
            <person name="Ye F."/>
            <person name="Su P."/>
            <person name="Kiefer A.F."/>
            <person name="Nichols A."/>
            <person name="Cepeda A.J."/>
            <person name="Yan W."/>
            <person name="Fan B."/>
            <person name="Jiang Y."/>
            <person name="Adhikari A."/>
            <person name="Zheng C.-J."/>
            <person name="Schuster L."/>
            <person name="Cowan T.M."/>
            <person name="Smanski M.J."/>
            <person name="Chevrette M.G."/>
            <person name="De Carvalho L.P.S."/>
            <person name="Shen B."/>
        </authorList>
    </citation>
    <scope>NUCLEOTIDE SEQUENCE [LARGE SCALE GENOMIC DNA]</scope>
    <source>
        <strain evidence="5 6">NPDC049639</strain>
    </source>
</reference>
<gene>
    <name evidence="5" type="ORF">ACIB24_07170</name>
</gene>
<evidence type="ECO:0000256" key="1">
    <source>
        <dbReference type="ARBA" id="ARBA00022448"/>
    </source>
</evidence>
<dbReference type="PROSITE" id="PS50893">
    <property type="entry name" value="ABC_TRANSPORTER_2"/>
    <property type="match status" value="1"/>
</dbReference>
<evidence type="ECO:0000259" key="4">
    <source>
        <dbReference type="PROSITE" id="PS50893"/>
    </source>
</evidence>
<dbReference type="SUPFAM" id="SSF52540">
    <property type="entry name" value="P-loop containing nucleoside triphosphate hydrolases"/>
    <property type="match status" value="1"/>
</dbReference>
<dbReference type="InterPro" id="IPR017871">
    <property type="entry name" value="ABC_transporter-like_CS"/>
</dbReference>
<dbReference type="InterPro" id="IPR003439">
    <property type="entry name" value="ABC_transporter-like_ATP-bd"/>
</dbReference>